<reference evidence="4 5" key="2">
    <citation type="journal article" date="2013" name="Nat. Genet.">
        <title>Genomic analysis of smooth tubercle bacilli provides insights into ancestry and pathoadaptation of Mycobacterium tuberculosis.</title>
        <authorList>
            <person name="Supply P."/>
            <person name="Marceau M."/>
            <person name="Mangenot S."/>
            <person name="Roche D."/>
            <person name="Rouanet C."/>
            <person name="Khanna V."/>
            <person name="Majlessi L."/>
            <person name="Criscuolo A."/>
            <person name="Tap J."/>
            <person name="Pawlik A."/>
            <person name="Fiette L."/>
            <person name="Orgeur M."/>
            <person name="Fabre M."/>
            <person name="Parmentier C."/>
            <person name="Frigui W."/>
            <person name="Simeone R."/>
            <person name="Boritsch E.C."/>
            <person name="Debrie A.S."/>
            <person name="Willery E."/>
            <person name="Walker D."/>
            <person name="Quail M.A."/>
            <person name="Ma L."/>
            <person name="Bouchier C."/>
            <person name="Salvignol G."/>
            <person name="Sayes F."/>
            <person name="Cascioferro A."/>
            <person name="Seemann T."/>
            <person name="Barbe V."/>
            <person name="Locht C."/>
            <person name="Gutierrez M.C."/>
            <person name="Leclerc C."/>
            <person name="Bentley S.D."/>
            <person name="Stinear T.P."/>
            <person name="Brisse S."/>
            <person name="Medigue C."/>
            <person name="Parkhill J."/>
            <person name="Cruveiller S."/>
            <person name="Brosch R."/>
        </authorList>
    </citation>
    <scope>NUCLEOTIDE SEQUENCE [LARGE SCALE GENOMIC DNA]</scope>
    <source>
        <strain evidence="4 5">CIPT 140010059</strain>
    </source>
</reference>
<dbReference type="KEGG" id="mce:MCAN_17681"/>
<dbReference type="Proteomes" id="UP000008896">
    <property type="component" value="Chromosome"/>
</dbReference>
<feature type="transmembrane region" description="Helical" evidence="2">
    <location>
        <begin position="67"/>
        <end position="86"/>
    </location>
</feature>
<organism evidence="4 5">
    <name type="scientific">Mycobacterium canettii (strain CIPT 140010059)</name>
    <dbReference type="NCBI Taxonomy" id="1048245"/>
    <lineage>
        <taxon>Bacteria</taxon>
        <taxon>Bacillati</taxon>
        <taxon>Actinomycetota</taxon>
        <taxon>Actinomycetes</taxon>
        <taxon>Mycobacteriales</taxon>
        <taxon>Mycobacteriaceae</taxon>
        <taxon>Mycobacterium</taxon>
        <taxon>Mycobacterium tuberculosis complex</taxon>
    </lineage>
</organism>
<gene>
    <name evidence="4" type="ordered locus">MCAN_17681</name>
</gene>
<dbReference type="AlphaFoldDB" id="A0AB72XKA7"/>
<keyword evidence="2" id="KW-0472">Membrane</keyword>
<evidence type="ECO:0000256" key="2">
    <source>
        <dbReference type="SAM" id="Phobius"/>
    </source>
</evidence>
<feature type="region of interest" description="Disordered" evidence="1">
    <location>
        <begin position="113"/>
        <end position="144"/>
    </location>
</feature>
<feature type="compositionally biased region" description="Pro residues" evidence="1">
    <location>
        <begin position="174"/>
        <end position="191"/>
    </location>
</feature>
<reference evidence="4 5" key="1">
    <citation type="journal article" date="2012" name="PLoS Negl. Trop. Dis.">
        <title>The Genome of Mycobacterium Africanum West African 2 Reveals a Lineage-Specific Locus and Genome Erosion Common to the M. tuberculosis Complex.</title>
        <authorList>
            <person name="Bentley S.D."/>
            <person name="Comas I."/>
            <person name="Bryant J.M."/>
            <person name="Walker D."/>
            <person name="Smith N.H."/>
            <person name="Harris S.R."/>
            <person name="Thurston S."/>
            <person name="Gagneux S."/>
            <person name="Wood J."/>
            <person name="Antonio M."/>
            <person name="Quail M.A."/>
            <person name="Gehre F."/>
            <person name="Adegbola R.A."/>
            <person name="Parkhill J."/>
            <person name="de Jong B.C."/>
        </authorList>
    </citation>
    <scope>NUCLEOTIDE SEQUENCE [LARGE SCALE GENOMIC DNA]</scope>
    <source>
        <strain evidence="4 5">CIPT 140010059</strain>
    </source>
</reference>
<name>A0AB72XKA7_MYCCP</name>
<dbReference type="EMBL" id="HE572590">
    <property type="protein sequence ID" value="CCC44100.1"/>
    <property type="molecule type" value="Genomic_DNA"/>
</dbReference>
<keyword evidence="2" id="KW-1133">Transmembrane helix</keyword>
<dbReference type="Pfam" id="PF13810">
    <property type="entry name" value="DUF4185"/>
    <property type="match status" value="1"/>
</dbReference>
<protein>
    <recommendedName>
        <fullName evidence="3">DUF4185 domain-containing protein</fullName>
    </recommendedName>
</protein>
<feature type="region of interest" description="Disordered" evidence="1">
    <location>
        <begin position="170"/>
        <end position="220"/>
    </location>
</feature>
<accession>A0AB72XKA7</accession>
<feature type="domain" description="DUF4185" evidence="3">
    <location>
        <begin position="236"/>
        <end position="561"/>
    </location>
</feature>
<evidence type="ECO:0000259" key="3">
    <source>
        <dbReference type="Pfam" id="PF13810"/>
    </source>
</evidence>
<feature type="compositionally biased region" description="Pro residues" evidence="1">
    <location>
        <begin position="199"/>
        <end position="213"/>
    </location>
</feature>
<dbReference type="RefSeq" id="WP_014000924.1">
    <property type="nucleotide sequence ID" value="NC_015848.1"/>
</dbReference>
<evidence type="ECO:0000256" key="1">
    <source>
        <dbReference type="SAM" id="MobiDB-lite"/>
    </source>
</evidence>
<evidence type="ECO:0000313" key="4">
    <source>
        <dbReference type="EMBL" id="CCC44100.1"/>
    </source>
</evidence>
<dbReference type="InterPro" id="IPR025442">
    <property type="entry name" value="DUF4185"/>
</dbReference>
<keyword evidence="2" id="KW-0812">Transmembrane</keyword>
<proteinExistence type="predicted"/>
<sequence length="565" mass="60658">MYPCRVRVQQRRSEMNRWVATRSRRHTYQWITDHKSPRDHYRHISELRTSIATSSPGRCDMSPIPRIVSVSLAWAAAVGLMVPIGLAPPAMAAPCSGDAANAPPPPSAIVTDPGATALGPVRPGHGPIPTGRKPRGANERAPLPKLGPLISALLNPGARNAAPLQQQALVPRANPGPSPAPNPPATGPQPPNATQLTPNPAPAPAPDPAPAAAPDPGATLAGATTSLAEWVTGPDSPNKTLERFGISGTDLGIPWDNGDPANRQVLMIFGDTFGYCAVDGHQWRYNTLFRSQDRDLGNGVHVTSGDASNRYSGSPVRQPGFSKQLINSIKWARDETGIIPTAGIAVGKTQYVNFMSIRNWGRDGEWTTNYSGIAVSKDNGQTWGVFPGTIRASGPDSGGKARFVPGNENFQMGAYLKSNDGYLYSFGTPPGRGGSAYLARVPQRFVPDLTKYQYWNGDSNSWVPNKPDAATPVIPGPVGEMSVQYNTYLKQYLALYTNGMNDVVARTAPAPQGPWSAEQMLVSSWQMPGGIYAPMMHPWSTGKDVYFNLSLWSAYNVMLMHTVLP</sequence>
<dbReference type="GeneID" id="45425727"/>
<evidence type="ECO:0000313" key="5">
    <source>
        <dbReference type="Proteomes" id="UP000008896"/>
    </source>
</evidence>